<dbReference type="InterPro" id="IPR001279">
    <property type="entry name" value="Metallo-B-lactamas"/>
</dbReference>
<dbReference type="InterPro" id="IPR022712">
    <property type="entry name" value="Beta_Casp"/>
</dbReference>
<reference evidence="4 5" key="1">
    <citation type="submission" date="2017-04" db="EMBL/GenBank/DDBJ databases">
        <title>Novel microbial lineages endemic to geothermal iron-oxide mats fill important gaps in the evolutionary history of Archaea.</title>
        <authorList>
            <person name="Jay Z.J."/>
            <person name="Beam J.P."/>
            <person name="Dlakic M."/>
            <person name="Rusch D.B."/>
            <person name="Kozubal M.A."/>
            <person name="Inskeep W.P."/>
        </authorList>
    </citation>
    <scope>NUCLEOTIDE SEQUENCE [LARGE SCALE GENOMIC DNA]</scope>
    <source>
        <strain evidence="4">ECH_B_SAG-M15</strain>
    </source>
</reference>
<dbReference type="SMART" id="SM00849">
    <property type="entry name" value="Lactamase_B"/>
    <property type="match status" value="1"/>
</dbReference>
<dbReference type="InterPro" id="IPR011108">
    <property type="entry name" value="RMMBL"/>
</dbReference>
<dbReference type="AlphaFoldDB" id="A0A2R6AUG7"/>
<dbReference type="SUPFAM" id="SSF56281">
    <property type="entry name" value="Metallo-hydrolase/oxidoreductase"/>
    <property type="match status" value="1"/>
</dbReference>
<proteinExistence type="predicted"/>
<evidence type="ECO:0000259" key="3">
    <source>
        <dbReference type="SMART" id="SM01027"/>
    </source>
</evidence>
<organism evidence="4 5">
    <name type="scientific">Candidatus Marsarchaeota G2 archaeon ECH_B_SAG-M15</name>
    <dbReference type="NCBI Taxonomy" id="1978162"/>
    <lineage>
        <taxon>Archaea</taxon>
        <taxon>Candidatus Marsarchaeota</taxon>
        <taxon>Candidatus Marsarchaeota group 2</taxon>
    </lineage>
</organism>
<dbReference type="GO" id="GO:0016787">
    <property type="term" value="F:hydrolase activity"/>
    <property type="evidence" value="ECO:0007669"/>
    <property type="project" value="UniProtKB-KW"/>
</dbReference>
<dbReference type="Pfam" id="PF07521">
    <property type="entry name" value="RMMBL"/>
    <property type="match status" value="1"/>
</dbReference>
<dbReference type="GO" id="GO:0004521">
    <property type="term" value="F:RNA endonuclease activity"/>
    <property type="evidence" value="ECO:0007669"/>
    <property type="project" value="TreeGrafter"/>
</dbReference>
<evidence type="ECO:0000313" key="4">
    <source>
        <dbReference type="EMBL" id="PSN90021.1"/>
    </source>
</evidence>
<evidence type="ECO:0000313" key="5">
    <source>
        <dbReference type="Proteomes" id="UP000240490"/>
    </source>
</evidence>
<dbReference type="Proteomes" id="UP000240490">
    <property type="component" value="Unassembled WGS sequence"/>
</dbReference>
<evidence type="ECO:0008006" key="6">
    <source>
        <dbReference type="Google" id="ProtNLM"/>
    </source>
</evidence>
<feature type="domain" description="Metallo-beta-lactamase" evidence="2">
    <location>
        <begin position="16"/>
        <end position="225"/>
    </location>
</feature>
<dbReference type="SMART" id="SM01027">
    <property type="entry name" value="Beta-Casp"/>
    <property type="match status" value="1"/>
</dbReference>
<dbReference type="CDD" id="cd16295">
    <property type="entry name" value="TTHA0252-CPSF-like_MBL-fold"/>
    <property type="match status" value="1"/>
</dbReference>
<feature type="domain" description="Beta-Casp" evidence="3">
    <location>
        <begin position="230"/>
        <end position="340"/>
    </location>
</feature>
<name>A0A2R6AUG7_9ARCH</name>
<dbReference type="InterPro" id="IPR050698">
    <property type="entry name" value="MBL"/>
</dbReference>
<sequence>MSSVKIRFLGGALEVGKEGVLVSNSSHTVLLDYGSTVSDDNPKFPEHVRPTEVDAAVLSHAHLDHSGALPYLYINNGPEVFLTEPTLELGRLLLRDFLNISGERLPYEFVEVEKMSGRATLVGYGDRVSRGGFEMSFLNAGHIPGSMMTSLSIDSKRILFTGDFNMLDTRLLKGAETVSEEYDAVIMEGTYSNKDHADRHDMEMELVAACNQIVEEGGTVLIPAFSVGRSHEVVASLRANGFKHQIHLDGMAREAAEIILRHPTYLRDHSEVERALNSVDWIDGWDSRKKAVRTPGVVVSPAGMLRGGAAAFYMERVAFEKKNGVFLVSYQAVNTPGRMLIESGKLPFRGKLRSVEAKVQSFDFSSHAGKSHLVKFIQALGGTPKVYLVHGEAESLRSFAQEMTQKSGVPVHAPSIGEIVEV</sequence>
<gene>
    <name evidence="4" type="ORF">B9Q08_05600</name>
</gene>
<dbReference type="InterPro" id="IPR036866">
    <property type="entry name" value="RibonucZ/Hydroxyglut_hydro"/>
</dbReference>
<keyword evidence="1" id="KW-0378">Hydrolase</keyword>
<dbReference type="Pfam" id="PF16661">
    <property type="entry name" value="Lactamase_B_6"/>
    <property type="match status" value="1"/>
</dbReference>
<dbReference type="Gene3D" id="3.60.15.10">
    <property type="entry name" value="Ribonuclease Z/Hydroxyacylglutathione hydrolase-like"/>
    <property type="match status" value="1"/>
</dbReference>
<protein>
    <recommendedName>
        <fullName evidence="6">MBL fold metallo-hydrolase</fullName>
    </recommendedName>
</protein>
<dbReference type="Gene3D" id="3.40.50.10890">
    <property type="match status" value="1"/>
</dbReference>
<dbReference type="EMBL" id="NEXJ01000099">
    <property type="protein sequence ID" value="PSN90021.1"/>
    <property type="molecule type" value="Genomic_DNA"/>
</dbReference>
<dbReference type="PANTHER" id="PTHR11203">
    <property type="entry name" value="CLEAVAGE AND POLYADENYLATION SPECIFICITY FACTOR FAMILY MEMBER"/>
    <property type="match status" value="1"/>
</dbReference>
<evidence type="ECO:0000256" key="1">
    <source>
        <dbReference type="ARBA" id="ARBA00022801"/>
    </source>
</evidence>
<dbReference type="Pfam" id="PF10996">
    <property type="entry name" value="Beta-Casp"/>
    <property type="match status" value="1"/>
</dbReference>
<evidence type="ECO:0000259" key="2">
    <source>
        <dbReference type="SMART" id="SM00849"/>
    </source>
</evidence>
<accession>A0A2R6AUG7</accession>
<dbReference type="PANTHER" id="PTHR11203:SF52">
    <property type="entry name" value="MRNA 3-END PROCESSING FACTOR"/>
    <property type="match status" value="1"/>
</dbReference>
<comment type="caution">
    <text evidence="4">The sequence shown here is derived from an EMBL/GenBank/DDBJ whole genome shotgun (WGS) entry which is preliminary data.</text>
</comment>